<dbReference type="SUPFAM" id="SSF48264">
    <property type="entry name" value="Cytochrome P450"/>
    <property type="match status" value="1"/>
</dbReference>
<reference evidence="16" key="1">
    <citation type="submission" date="2013-11" db="EMBL/GenBank/DDBJ databases">
        <title>Overexpression of CYP4ED1 associated with an imidacloprid-resistant strain of Propylaea japonica.</title>
        <authorList>
            <person name="Kong D."/>
            <person name="Ren S."/>
        </authorList>
    </citation>
    <scope>NUCLEOTIDE SEQUENCE</scope>
</reference>
<dbReference type="PROSITE" id="PS00086">
    <property type="entry name" value="CYTOCHROME_P450"/>
    <property type="match status" value="1"/>
</dbReference>
<keyword evidence="6 14" id="KW-0349">Heme</keyword>
<evidence type="ECO:0000256" key="7">
    <source>
        <dbReference type="ARBA" id="ARBA00022723"/>
    </source>
</evidence>
<sequence>MIIHVIVLLIVLYCWKDVWNCFRVWYLLRKFDGPKPSSLIFGNWDVVCAPPDKLFKNIHDACTKYYPHCYLRILNVCALLMTDPDDCEIFLSTTKHTKKSLIYDIFGRWLQDGLLLSKGAKWQHRRKILTPAFHFSLLKDFVKTFNEKTDELVANLTAKGSNAISIVPEMQEFSLLTINETAMGIKMNLGDEKHKAYREGISKMEELFNQFIVRPWLTSHILRKFTSFPKQEFKVVKVLHQYTKSIIKKRMDETNEIATEKNVPEKNEMHIGKKKRRKNMLDILIEAHNDGNQIDYRGICEEVDTFTFEGHDTVSSALSFCMMLIANHPEIQNRILEEIHSILGAKDEHPSYEDLVNMEYLERCIKESLRLYPSVHIISRATDEDTKLKSGLIVPKDAVILIPIISVHRNPNIYPDPEKFDPDRFLLDNCLKRHPFAYIPFSAGPRNCIGQRFAMLEMKAVLSAVIKKFELIPVDTPKTIHLNMETILRAKNGIRIKFLPRVG</sequence>
<keyword evidence="10 15" id="KW-0560">Oxidoreductase</keyword>
<dbReference type="GO" id="GO:0020037">
    <property type="term" value="F:heme binding"/>
    <property type="evidence" value="ECO:0007669"/>
    <property type="project" value="InterPro"/>
</dbReference>
<evidence type="ECO:0000256" key="3">
    <source>
        <dbReference type="ARBA" id="ARBA00004174"/>
    </source>
</evidence>
<dbReference type="CDD" id="cd20628">
    <property type="entry name" value="CYP4"/>
    <property type="match status" value="1"/>
</dbReference>
<evidence type="ECO:0000256" key="6">
    <source>
        <dbReference type="ARBA" id="ARBA00022617"/>
    </source>
</evidence>
<keyword evidence="12 15" id="KW-0503">Monooxygenase</keyword>
<evidence type="ECO:0000256" key="5">
    <source>
        <dbReference type="ARBA" id="ARBA00010617"/>
    </source>
</evidence>
<dbReference type="PANTHER" id="PTHR24291:SF189">
    <property type="entry name" value="CYTOCHROME P450 4C3-RELATED"/>
    <property type="match status" value="1"/>
</dbReference>
<evidence type="ECO:0000256" key="12">
    <source>
        <dbReference type="ARBA" id="ARBA00023033"/>
    </source>
</evidence>
<protein>
    <submittedName>
        <fullName evidence="16">Cytochrome P450 4ED1</fullName>
    </submittedName>
</protein>
<dbReference type="PRINTS" id="PR00463">
    <property type="entry name" value="EP450I"/>
</dbReference>
<dbReference type="Pfam" id="PF00067">
    <property type="entry name" value="p450"/>
    <property type="match status" value="1"/>
</dbReference>
<feature type="binding site" description="axial binding residue" evidence="14">
    <location>
        <position position="448"/>
    </location>
    <ligand>
        <name>heme</name>
        <dbReference type="ChEBI" id="CHEBI:30413"/>
    </ligand>
    <ligandPart>
        <name>Fe</name>
        <dbReference type="ChEBI" id="CHEBI:18248"/>
    </ligandPart>
</feature>
<dbReference type="InterPro" id="IPR001128">
    <property type="entry name" value="Cyt_P450"/>
</dbReference>
<dbReference type="AlphaFoldDB" id="X4R5C9"/>
<evidence type="ECO:0000256" key="10">
    <source>
        <dbReference type="ARBA" id="ARBA00023002"/>
    </source>
</evidence>
<keyword evidence="9" id="KW-0492">Microsome</keyword>
<dbReference type="InterPro" id="IPR002401">
    <property type="entry name" value="Cyt_P450_E_grp-I"/>
</dbReference>
<evidence type="ECO:0000256" key="4">
    <source>
        <dbReference type="ARBA" id="ARBA00004406"/>
    </source>
</evidence>
<dbReference type="GO" id="GO:0005789">
    <property type="term" value="C:endoplasmic reticulum membrane"/>
    <property type="evidence" value="ECO:0007669"/>
    <property type="project" value="UniProtKB-SubCell"/>
</dbReference>
<dbReference type="EMBL" id="KF886536">
    <property type="protein sequence ID" value="AHU88027.1"/>
    <property type="molecule type" value="mRNA"/>
</dbReference>
<dbReference type="GO" id="GO:0016705">
    <property type="term" value="F:oxidoreductase activity, acting on paired donors, with incorporation or reduction of molecular oxygen"/>
    <property type="evidence" value="ECO:0007669"/>
    <property type="project" value="InterPro"/>
</dbReference>
<evidence type="ECO:0000256" key="8">
    <source>
        <dbReference type="ARBA" id="ARBA00022824"/>
    </source>
</evidence>
<dbReference type="InterPro" id="IPR017972">
    <property type="entry name" value="Cyt_P450_CS"/>
</dbReference>
<organism evidence="16">
    <name type="scientific">Propylea japonica</name>
    <dbReference type="NCBI Taxonomy" id="158624"/>
    <lineage>
        <taxon>Eukaryota</taxon>
        <taxon>Metazoa</taxon>
        <taxon>Ecdysozoa</taxon>
        <taxon>Arthropoda</taxon>
        <taxon>Hexapoda</taxon>
        <taxon>Insecta</taxon>
        <taxon>Pterygota</taxon>
        <taxon>Neoptera</taxon>
        <taxon>Endopterygota</taxon>
        <taxon>Coleoptera</taxon>
        <taxon>Polyphaga</taxon>
        <taxon>Cucujiformia</taxon>
        <taxon>Coccinelloidea</taxon>
        <taxon>Coccinellidae</taxon>
        <taxon>Coccinellinae</taxon>
        <taxon>Coccinellini</taxon>
        <taxon>Propylea</taxon>
    </lineage>
</organism>
<keyword evidence="8" id="KW-0256">Endoplasmic reticulum</keyword>
<accession>X4R5C9</accession>
<comment type="subcellular location">
    <subcellularLocation>
        <location evidence="4">Endoplasmic reticulum membrane</location>
        <topology evidence="4">Peripheral membrane protein</topology>
    </subcellularLocation>
    <subcellularLocation>
        <location evidence="3">Microsome membrane</location>
        <topology evidence="3">Peripheral membrane protein</topology>
    </subcellularLocation>
</comment>
<evidence type="ECO:0000256" key="11">
    <source>
        <dbReference type="ARBA" id="ARBA00023004"/>
    </source>
</evidence>
<comment type="cofactor">
    <cofactor evidence="1 14">
        <name>heme</name>
        <dbReference type="ChEBI" id="CHEBI:30413"/>
    </cofactor>
</comment>
<evidence type="ECO:0000256" key="14">
    <source>
        <dbReference type="PIRSR" id="PIRSR602401-1"/>
    </source>
</evidence>
<evidence type="ECO:0000256" key="2">
    <source>
        <dbReference type="ARBA" id="ARBA00003690"/>
    </source>
</evidence>
<comment type="function">
    <text evidence="2">May be involved in the metabolism of insect hormones and in the breakdown of synthetic insecticides.</text>
</comment>
<evidence type="ECO:0000256" key="1">
    <source>
        <dbReference type="ARBA" id="ARBA00001971"/>
    </source>
</evidence>
<dbReference type="InterPro" id="IPR036396">
    <property type="entry name" value="Cyt_P450_sf"/>
</dbReference>
<proteinExistence type="evidence at transcript level"/>
<keyword evidence="13" id="KW-0472">Membrane</keyword>
<name>X4R5C9_9CUCU</name>
<dbReference type="PANTHER" id="PTHR24291">
    <property type="entry name" value="CYTOCHROME P450 FAMILY 4"/>
    <property type="match status" value="1"/>
</dbReference>
<gene>
    <name evidence="16" type="primary">CYP4ED1</name>
</gene>
<evidence type="ECO:0000256" key="15">
    <source>
        <dbReference type="RuleBase" id="RU000461"/>
    </source>
</evidence>
<comment type="similarity">
    <text evidence="5 15">Belongs to the cytochrome P450 family.</text>
</comment>
<dbReference type="InterPro" id="IPR050196">
    <property type="entry name" value="Cytochrome_P450_Monoox"/>
</dbReference>
<evidence type="ECO:0000256" key="13">
    <source>
        <dbReference type="ARBA" id="ARBA00023136"/>
    </source>
</evidence>
<keyword evidence="11 14" id="KW-0408">Iron</keyword>
<keyword evidence="7 14" id="KW-0479">Metal-binding</keyword>
<evidence type="ECO:0000313" key="16">
    <source>
        <dbReference type="EMBL" id="AHU88027.1"/>
    </source>
</evidence>
<dbReference type="GO" id="GO:0005506">
    <property type="term" value="F:iron ion binding"/>
    <property type="evidence" value="ECO:0007669"/>
    <property type="project" value="InterPro"/>
</dbReference>
<dbReference type="PRINTS" id="PR00385">
    <property type="entry name" value="P450"/>
</dbReference>
<evidence type="ECO:0000256" key="9">
    <source>
        <dbReference type="ARBA" id="ARBA00022848"/>
    </source>
</evidence>
<dbReference type="Gene3D" id="1.10.630.10">
    <property type="entry name" value="Cytochrome P450"/>
    <property type="match status" value="1"/>
</dbReference>
<dbReference type="GO" id="GO:0004497">
    <property type="term" value="F:monooxygenase activity"/>
    <property type="evidence" value="ECO:0007669"/>
    <property type="project" value="UniProtKB-KW"/>
</dbReference>